<proteinExistence type="predicted"/>
<keyword evidence="1" id="KW-0812">Transmembrane</keyword>
<gene>
    <name evidence="2" type="ORF">KACHI17_05310</name>
</gene>
<dbReference type="EMBL" id="AP029612">
    <property type="protein sequence ID" value="BFG69650.1"/>
    <property type="molecule type" value="Genomic_DNA"/>
</dbReference>
<evidence type="ECO:0000256" key="1">
    <source>
        <dbReference type="SAM" id="Phobius"/>
    </source>
</evidence>
<dbReference type="AlphaFoldDB" id="A0AAT9GG76"/>
<keyword evidence="1" id="KW-0472">Membrane</keyword>
<keyword evidence="1" id="KW-1133">Transmembrane helix</keyword>
<sequence>MLTKEELDFLDYWEKNSLQQKHSTRPFMIGLSAGFVLGISLIAVVFSGWYERANMVANSRLSSFVFLLAILGISFFMAFMYRKFRWETNEQRYRELLARKKTLEKKEV</sequence>
<feature type="transmembrane region" description="Helical" evidence="1">
    <location>
        <begin position="61"/>
        <end position="81"/>
    </location>
</feature>
<dbReference type="RefSeq" id="WP_353549960.1">
    <property type="nucleotide sequence ID" value="NZ_AP029612.1"/>
</dbReference>
<reference evidence="2" key="1">
    <citation type="submission" date="2024-02" db="EMBL/GenBank/DDBJ databases">
        <title>Sediminibacterium planktonica sp. nov. and Sediminibacterium longus sp. nov., isolated from surface lake and river water.</title>
        <authorList>
            <person name="Watanabe K."/>
            <person name="Takemine S."/>
            <person name="Ishii Y."/>
            <person name="Ogata Y."/>
            <person name="Shindo C."/>
            <person name="Suda W."/>
        </authorList>
    </citation>
    <scope>NUCLEOTIDE SEQUENCE</scope>
    <source>
        <strain evidence="2">KACHI17</strain>
    </source>
</reference>
<protein>
    <submittedName>
        <fullName evidence="2">Uncharacterized protein</fullName>
    </submittedName>
</protein>
<feature type="transmembrane region" description="Helical" evidence="1">
    <location>
        <begin position="27"/>
        <end position="49"/>
    </location>
</feature>
<evidence type="ECO:0000313" key="2">
    <source>
        <dbReference type="EMBL" id="BFG69650.1"/>
    </source>
</evidence>
<name>A0AAT9GG76_9BACT</name>
<accession>A0AAT9GG76</accession>
<organism evidence="2">
    <name type="scientific">Sediminibacterium sp. KACHI17</name>
    <dbReference type="NCBI Taxonomy" id="1751071"/>
    <lineage>
        <taxon>Bacteria</taxon>
        <taxon>Pseudomonadati</taxon>
        <taxon>Bacteroidota</taxon>
        <taxon>Chitinophagia</taxon>
        <taxon>Chitinophagales</taxon>
        <taxon>Chitinophagaceae</taxon>
        <taxon>Sediminibacterium</taxon>
    </lineage>
</organism>